<proteinExistence type="predicted"/>
<evidence type="ECO:0000313" key="2">
    <source>
        <dbReference type="Proteomes" id="UP000295375"/>
    </source>
</evidence>
<dbReference type="AlphaFoldDB" id="A0A4R6UPP5"/>
<protein>
    <submittedName>
        <fullName evidence="1">Uncharacterized protein</fullName>
    </submittedName>
</protein>
<evidence type="ECO:0000313" key="1">
    <source>
        <dbReference type="EMBL" id="TDQ48156.1"/>
    </source>
</evidence>
<gene>
    <name evidence="1" type="ORF">EV696_108136</name>
</gene>
<name>A0A4R6UPP5_9GAMM</name>
<keyword evidence="2" id="KW-1185">Reference proteome</keyword>
<organism evidence="1 2">
    <name type="scientific">Permianibacter aggregans</name>
    <dbReference type="NCBI Taxonomy" id="1510150"/>
    <lineage>
        <taxon>Bacteria</taxon>
        <taxon>Pseudomonadati</taxon>
        <taxon>Pseudomonadota</taxon>
        <taxon>Gammaproteobacteria</taxon>
        <taxon>Pseudomonadales</taxon>
        <taxon>Pseudomonadaceae</taxon>
        <taxon>Permianibacter</taxon>
    </lineage>
</organism>
<dbReference type="Proteomes" id="UP000295375">
    <property type="component" value="Unassembled WGS sequence"/>
</dbReference>
<dbReference type="RefSeq" id="WP_133590677.1">
    <property type="nucleotide sequence ID" value="NZ_CP037953.1"/>
</dbReference>
<reference evidence="1 2" key="1">
    <citation type="submission" date="2019-03" db="EMBL/GenBank/DDBJ databases">
        <title>Genomic Encyclopedia of Type Strains, Phase IV (KMG-IV): sequencing the most valuable type-strain genomes for metagenomic binning, comparative biology and taxonomic classification.</title>
        <authorList>
            <person name="Goeker M."/>
        </authorList>
    </citation>
    <scope>NUCLEOTIDE SEQUENCE [LARGE SCALE GENOMIC DNA]</scope>
    <source>
        <strain evidence="1 2">DSM 103792</strain>
    </source>
</reference>
<comment type="caution">
    <text evidence="1">The sequence shown here is derived from an EMBL/GenBank/DDBJ whole genome shotgun (WGS) entry which is preliminary data.</text>
</comment>
<accession>A0A4R6UPP5</accession>
<sequence length="132" mass="15102">MGISAARIALILVFGFGFSSLTIAQNNEAMAFDWPQFLQASARRFEALHERQLMSVAASPECEQVNGAEHFARCLHQDVFVRQSIESSGLSIEQYVRHWQALQQEPKRHRVHDREYQRLRQQFSSSNLSAAP</sequence>
<dbReference type="EMBL" id="SNYM01000008">
    <property type="protein sequence ID" value="TDQ48156.1"/>
    <property type="molecule type" value="Genomic_DNA"/>
</dbReference>